<dbReference type="EMBL" id="MOMC01000004">
    <property type="protein sequence ID" value="ONH33499.1"/>
    <property type="molecule type" value="Genomic_DNA"/>
</dbReference>
<reference evidence="2" key="1">
    <citation type="submission" date="2016-10" db="EMBL/GenBank/DDBJ databases">
        <title>Frankia sp. NRRL B-16386 Genome sequencing.</title>
        <authorList>
            <person name="Ghodhbane-Gtari F."/>
            <person name="Swanson E."/>
            <person name="Gueddou A."/>
            <person name="Hezbri K."/>
            <person name="Ktari K."/>
            <person name="Nouioui I."/>
            <person name="Morris K."/>
            <person name="Simpson S."/>
            <person name="Abebe-Akele F."/>
            <person name="Thomas K."/>
            <person name="Gtari M."/>
            <person name="Tisa L.S."/>
        </authorList>
    </citation>
    <scope>NUCLEOTIDE SEQUENCE [LARGE SCALE GENOMIC DNA]</scope>
    <source>
        <strain evidence="2">NRRL B-16386</strain>
    </source>
</reference>
<evidence type="ECO:0000313" key="2">
    <source>
        <dbReference type="Proteomes" id="UP000188929"/>
    </source>
</evidence>
<protein>
    <recommendedName>
        <fullName evidence="3">DUF218 domain-containing protein</fullName>
    </recommendedName>
</protein>
<organism evidence="1 2">
    <name type="scientific">Pseudofrankia asymbiotica</name>
    <dbReference type="NCBI Taxonomy" id="1834516"/>
    <lineage>
        <taxon>Bacteria</taxon>
        <taxon>Bacillati</taxon>
        <taxon>Actinomycetota</taxon>
        <taxon>Actinomycetes</taxon>
        <taxon>Frankiales</taxon>
        <taxon>Frankiaceae</taxon>
        <taxon>Pseudofrankia</taxon>
    </lineage>
</organism>
<dbReference type="AlphaFoldDB" id="A0A1V2IKJ6"/>
<evidence type="ECO:0000313" key="1">
    <source>
        <dbReference type="EMBL" id="ONH33499.1"/>
    </source>
</evidence>
<proteinExistence type="predicted"/>
<gene>
    <name evidence="1" type="ORF">BL253_01405</name>
</gene>
<accession>A0A1V2IKJ6</accession>
<evidence type="ECO:0008006" key="3">
    <source>
        <dbReference type="Google" id="ProtNLM"/>
    </source>
</evidence>
<sequence>MRRRRLLRSAAGLLAVAFILTTAKLFVFPKRDVPAPVDAIVMFAGGPGRLELAVSLARYGYAPVLAVSQPNPDSICPPDTIPAVEVICFHPQPLTTQGESRWVGAAAAARGWRSIIVITSTTQDSRARLRLGRCYDGHVRIIPVDPPNRATWAYMITYEWAAMVKALVLQRGC</sequence>
<dbReference type="STRING" id="1834516.BL253_01405"/>
<name>A0A1V2IKJ6_9ACTN</name>
<keyword evidence="2" id="KW-1185">Reference proteome</keyword>
<comment type="caution">
    <text evidence="1">The sequence shown here is derived from an EMBL/GenBank/DDBJ whole genome shotgun (WGS) entry which is preliminary data.</text>
</comment>
<dbReference type="Proteomes" id="UP000188929">
    <property type="component" value="Unassembled WGS sequence"/>
</dbReference>